<keyword evidence="4" id="KW-1185">Reference proteome</keyword>
<dbReference type="OrthoDB" id="3659759at2759"/>
<proteinExistence type="predicted"/>
<evidence type="ECO:0000313" key="3">
    <source>
        <dbReference type="EMBL" id="ORY05286.1"/>
    </source>
</evidence>
<keyword evidence="2" id="KW-1133">Transmembrane helix</keyword>
<sequence length="111" mass="12051">MAAESQHHKPPPHQDSGFDEPSETTDLGPSGRRSPEPEEIPLLASPVAFYGTALRSDGAAQPREIISIWVGFMIIIGAVSWAAWCAWNIFDLFGGKHPQHPDRDRGSPGGH</sequence>
<comment type="caution">
    <text evidence="3">The sequence shown here is derived from an EMBL/GenBank/DDBJ whole genome shotgun (WGS) entry which is preliminary data.</text>
</comment>
<protein>
    <submittedName>
        <fullName evidence="3">Uncharacterized protein</fullName>
    </submittedName>
</protein>
<gene>
    <name evidence="3" type="ORF">BCR34DRAFT_604568</name>
</gene>
<evidence type="ECO:0000313" key="4">
    <source>
        <dbReference type="Proteomes" id="UP000193144"/>
    </source>
</evidence>
<evidence type="ECO:0000256" key="2">
    <source>
        <dbReference type="SAM" id="Phobius"/>
    </source>
</evidence>
<reference evidence="3 4" key="1">
    <citation type="submission" date="2016-07" db="EMBL/GenBank/DDBJ databases">
        <title>Pervasive Adenine N6-methylation of Active Genes in Fungi.</title>
        <authorList>
            <consortium name="DOE Joint Genome Institute"/>
            <person name="Mondo S.J."/>
            <person name="Dannebaum R.O."/>
            <person name="Kuo R.C."/>
            <person name="Labutti K."/>
            <person name="Haridas S."/>
            <person name="Kuo A."/>
            <person name="Salamov A."/>
            <person name="Ahrendt S.R."/>
            <person name="Lipzen A."/>
            <person name="Sullivan W."/>
            <person name="Andreopoulos W.B."/>
            <person name="Clum A."/>
            <person name="Lindquist E."/>
            <person name="Daum C."/>
            <person name="Ramamoorthy G.K."/>
            <person name="Gryganskyi A."/>
            <person name="Culley D."/>
            <person name="Magnuson J.K."/>
            <person name="James T.Y."/>
            <person name="O'Malley M.A."/>
            <person name="Stajich J.E."/>
            <person name="Spatafora J.W."/>
            <person name="Visel A."/>
            <person name="Grigoriev I.V."/>
        </authorList>
    </citation>
    <scope>NUCLEOTIDE SEQUENCE [LARGE SCALE GENOMIC DNA]</scope>
    <source>
        <strain evidence="3 4">CBS 115471</strain>
    </source>
</reference>
<organism evidence="3 4">
    <name type="scientific">Clohesyomyces aquaticus</name>
    <dbReference type="NCBI Taxonomy" id="1231657"/>
    <lineage>
        <taxon>Eukaryota</taxon>
        <taxon>Fungi</taxon>
        <taxon>Dikarya</taxon>
        <taxon>Ascomycota</taxon>
        <taxon>Pezizomycotina</taxon>
        <taxon>Dothideomycetes</taxon>
        <taxon>Pleosporomycetidae</taxon>
        <taxon>Pleosporales</taxon>
        <taxon>Lindgomycetaceae</taxon>
        <taxon>Clohesyomyces</taxon>
    </lineage>
</organism>
<name>A0A1Y1Z503_9PLEO</name>
<keyword evidence="2" id="KW-0472">Membrane</keyword>
<feature type="region of interest" description="Disordered" evidence="1">
    <location>
        <begin position="1"/>
        <end position="39"/>
    </location>
</feature>
<keyword evidence="2" id="KW-0812">Transmembrane</keyword>
<accession>A0A1Y1Z503</accession>
<dbReference type="EMBL" id="MCFA01000127">
    <property type="protein sequence ID" value="ORY05286.1"/>
    <property type="molecule type" value="Genomic_DNA"/>
</dbReference>
<evidence type="ECO:0000256" key="1">
    <source>
        <dbReference type="SAM" id="MobiDB-lite"/>
    </source>
</evidence>
<dbReference type="Proteomes" id="UP000193144">
    <property type="component" value="Unassembled WGS sequence"/>
</dbReference>
<feature type="transmembrane region" description="Helical" evidence="2">
    <location>
        <begin position="65"/>
        <end position="90"/>
    </location>
</feature>
<dbReference type="AlphaFoldDB" id="A0A1Y1Z503"/>